<accession>A0AAW3ZIJ7</accession>
<proteinExistence type="predicted"/>
<feature type="transmembrane region" description="Helical" evidence="8">
    <location>
        <begin position="90"/>
        <end position="107"/>
    </location>
</feature>
<reference evidence="10 11" key="1">
    <citation type="submission" date="2020-09" db="EMBL/GenBank/DDBJ databases">
        <title>Pseudoxanthomonas sp. CAU 1598 isolated from sand of Yaerae Beach.</title>
        <authorList>
            <person name="Kim W."/>
        </authorList>
    </citation>
    <scope>NUCLEOTIDE SEQUENCE [LARGE SCALE GENOMIC DNA]</scope>
    <source>
        <strain evidence="10 11">CAU 1598</strain>
    </source>
</reference>
<name>A0AAW3ZIJ7_9GAMM</name>
<dbReference type="Proteomes" id="UP000613768">
    <property type="component" value="Unassembled WGS sequence"/>
</dbReference>
<evidence type="ECO:0000256" key="3">
    <source>
        <dbReference type="ARBA" id="ARBA00022676"/>
    </source>
</evidence>
<feature type="transmembrane region" description="Helical" evidence="8">
    <location>
        <begin position="21"/>
        <end position="40"/>
    </location>
</feature>
<keyword evidence="6 8" id="KW-1133">Transmembrane helix</keyword>
<dbReference type="InterPro" id="IPR050297">
    <property type="entry name" value="LipidA_mod_glycosyltrf_83"/>
</dbReference>
<sequence>MTLTLSAERYGPSFSPSLREWPPWLLAALLLWHAVIWVLLPALSYQMLPLDAAELLGWGMEWQLGYYKHPPLGPWLGEAAFQLSGQQPESLYLLAQLGVLVTLYYVWRTARLVLAPTASIIATLVLELSYFHTVLTPNFNMNSLQLPIWAAMGFHFLRATRGASQHWLWLAAWSAAALLTKYSGALLLLTFVSILLIDPDARRQWRNPWLWGGAVLGLLLISPHLIWLLENWRLPAAYLQRFDEQGAGDWTSHLLEPLRFAIGALAGMLLSAVVALSLVQRHTDATPHSPLRWQLLALCLGPLILAMLYGAISGSRLKSTWAFPFFNLFGICLLQWLPLSLQPVRLRVFGILLALLMLGLTAGHLAYKLRGSQSKTVFDGPALALAVENTWNDRFQRPLRIVAGDHILTAIVSTYAGSRPSMLIEGRFDLSPWLSRADVEREGAAVLCEIGSSCWQDVLPIEGTPLNLEVDDRRFQLWMLAPRD</sequence>
<dbReference type="GO" id="GO:0016763">
    <property type="term" value="F:pentosyltransferase activity"/>
    <property type="evidence" value="ECO:0007669"/>
    <property type="project" value="TreeGrafter"/>
</dbReference>
<feature type="transmembrane region" description="Helical" evidence="8">
    <location>
        <begin position="321"/>
        <end position="339"/>
    </location>
</feature>
<organism evidence="10 11">
    <name type="scientific">Pseudomarimonas arenosa</name>
    <dbReference type="NCBI Taxonomy" id="2774145"/>
    <lineage>
        <taxon>Bacteria</taxon>
        <taxon>Pseudomonadati</taxon>
        <taxon>Pseudomonadota</taxon>
        <taxon>Gammaproteobacteria</taxon>
        <taxon>Lysobacterales</taxon>
        <taxon>Lysobacteraceae</taxon>
        <taxon>Pseudomarimonas</taxon>
    </lineage>
</organism>
<feature type="transmembrane region" description="Helical" evidence="8">
    <location>
        <begin position="291"/>
        <end position="309"/>
    </location>
</feature>
<evidence type="ECO:0000313" key="10">
    <source>
        <dbReference type="EMBL" id="MBD8524534.1"/>
    </source>
</evidence>
<protein>
    <submittedName>
        <fullName evidence="10">Glycosyltransferase family 39 protein</fullName>
    </submittedName>
</protein>
<feature type="transmembrane region" description="Helical" evidence="8">
    <location>
        <begin position="112"/>
        <end position="131"/>
    </location>
</feature>
<feature type="transmembrane region" description="Helical" evidence="8">
    <location>
        <begin position="260"/>
        <end position="279"/>
    </location>
</feature>
<gene>
    <name evidence="10" type="ORF">IFO71_02165</name>
</gene>
<keyword evidence="4" id="KW-0808">Transferase</keyword>
<feature type="transmembrane region" description="Helical" evidence="8">
    <location>
        <begin position="209"/>
        <end position="229"/>
    </location>
</feature>
<evidence type="ECO:0000256" key="8">
    <source>
        <dbReference type="SAM" id="Phobius"/>
    </source>
</evidence>
<keyword evidence="2" id="KW-1003">Cell membrane</keyword>
<evidence type="ECO:0000256" key="6">
    <source>
        <dbReference type="ARBA" id="ARBA00022989"/>
    </source>
</evidence>
<keyword evidence="7 8" id="KW-0472">Membrane</keyword>
<comment type="caution">
    <text evidence="10">The sequence shown here is derived from an EMBL/GenBank/DDBJ whole genome shotgun (WGS) entry which is preliminary data.</text>
</comment>
<keyword evidence="5 8" id="KW-0812">Transmembrane</keyword>
<evidence type="ECO:0000256" key="1">
    <source>
        <dbReference type="ARBA" id="ARBA00004651"/>
    </source>
</evidence>
<evidence type="ECO:0000256" key="4">
    <source>
        <dbReference type="ARBA" id="ARBA00022679"/>
    </source>
</evidence>
<dbReference type="EMBL" id="JACYTR010000003">
    <property type="protein sequence ID" value="MBD8524534.1"/>
    <property type="molecule type" value="Genomic_DNA"/>
</dbReference>
<dbReference type="Pfam" id="PF13231">
    <property type="entry name" value="PMT_2"/>
    <property type="match status" value="1"/>
</dbReference>
<dbReference type="GO" id="GO:0005886">
    <property type="term" value="C:plasma membrane"/>
    <property type="evidence" value="ECO:0007669"/>
    <property type="project" value="UniProtKB-SubCell"/>
</dbReference>
<evidence type="ECO:0000259" key="9">
    <source>
        <dbReference type="Pfam" id="PF13231"/>
    </source>
</evidence>
<evidence type="ECO:0000256" key="2">
    <source>
        <dbReference type="ARBA" id="ARBA00022475"/>
    </source>
</evidence>
<evidence type="ECO:0000256" key="5">
    <source>
        <dbReference type="ARBA" id="ARBA00022692"/>
    </source>
</evidence>
<dbReference type="RefSeq" id="WP_192027882.1">
    <property type="nucleotide sequence ID" value="NZ_JACYTR010000003.1"/>
</dbReference>
<feature type="transmembrane region" description="Helical" evidence="8">
    <location>
        <begin position="167"/>
        <end position="197"/>
    </location>
</feature>
<dbReference type="InterPro" id="IPR038731">
    <property type="entry name" value="RgtA/B/C-like"/>
</dbReference>
<dbReference type="GO" id="GO:0009103">
    <property type="term" value="P:lipopolysaccharide biosynthetic process"/>
    <property type="evidence" value="ECO:0007669"/>
    <property type="project" value="UniProtKB-ARBA"/>
</dbReference>
<keyword evidence="3" id="KW-0328">Glycosyltransferase</keyword>
<comment type="subcellular location">
    <subcellularLocation>
        <location evidence="1">Cell membrane</location>
        <topology evidence="1">Multi-pass membrane protein</topology>
    </subcellularLocation>
</comment>
<dbReference type="PANTHER" id="PTHR33908:SF9">
    <property type="entry name" value="BLL5595 PROTEIN"/>
    <property type="match status" value="1"/>
</dbReference>
<dbReference type="PANTHER" id="PTHR33908">
    <property type="entry name" value="MANNOSYLTRANSFERASE YKCB-RELATED"/>
    <property type="match status" value="1"/>
</dbReference>
<dbReference type="AlphaFoldDB" id="A0AAW3ZIJ7"/>
<evidence type="ECO:0000256" key="7">
    <source>
        <dbReference type="ARBA" id="ARBA00023136"/>
    </source>
</evidence>
<keyword evidence="11" id="KW-1185">Reference proteome</keyword>
<evidence type="ECO:0000313" key="11">
    <source>
        <dbReference type="Proteomes" id="UP000613768"/>
    </source>
</evidence>
<feature type="transmembrane region" description="Helical" evidence="8">
    <location>
        <begin position="346"/>
        <end position="367"/>
    </location>
</feature>
<feature type="domain" description="Glycosyltransferase RgtA/B/C/D-like" evidence="9">
    <location>
        <begin position="68"/>
        <end position="227"/>
    </location>
</feature>